<comment type="subcellular location">
    <subcellularLocation>
        <location evidence="1">Membrane</location>
        <topology evidence="1">Single-pass membrane protein</topology>
    </subcellularLocation>
</comment>
<dbReference type="OrthoDB" id="1058301at2759"/>
<evidence type="ECO:0000256" key="7">
    <source>
        <dbReference type="ARBA" id="ARBA00023004"/>
    </source>
</evidence>
<dbReference type="InterPro" id="IPR006317">
    <property type="entry name" value="Ubiquinol_cyt_c_Rdtase_Fe-S-su"/>
</dbReference>
<keyword evidence="7" id="KW-0408">Iron</keyword>
<dbReference type="CDD" id="cd03470">
    <property type="entry name" value="Rieske_cytochrome_bc1"/>
    <property type="match status" value="1"/>
</dbReference>
<evidence type="ECO:0000259" key="14">
    <source>
        <dbReference type="PROSITE" id="PS51296"/>
    </source>
</evidence>
<dbReference type="GO" id="GO:0008121">
    <property type="term" value="F:quinol-cytochrome-c reductase activity"/>
    <property type="evidence" value="ECO:0007669"/>
    <property type="project" value="InterPro"/>
</dbReference>
<dbReference type="GO" id="GO:0008081">
    <property type="term" value="F:phosphoric diester hydrolase activity"/>
    <property type="evidence" value="ECO:0007669"/>
    <property type="project" value="InterPro"/>
</dbReference>
<dbReference type="InterPro" id="IPR030395">
    <property type="entry name" value="GP_PDE_dom"/>
</dbReference>
<accession>A0A4S4L1N3</accession>
<evidence type="ECO:0000313" key="16">
    <source>
        <dbReference type="EMBL" id="THH05134.1"/>
    </source>
</evidence>
<dbReference type="SUPFAM" id="SSF51695">
    <property type="entry name" value="PLC-like phosphodiesterases"/>
    <property type="match status" value="1"/>
</dbReference>
<keyword evidence="4" id="KW-0001">2Fe-2S</keyword>
<dbReference type="InterPro" id="IPR037008">
    <property type="entry name" value="bc1_Rieske_TM_sf"/>
</dbReference>
<keyword evidence="5" id="KW-0479">Metal-binding</keyword>
<dbReference type="GO" id="GO:0046872">
    <property type="term" value="F:metal ion binding"/>
    <property type="evidence" value="ECO:0007669"/>
    <property type="project" value="UniProtKB-KW"/>
</dbReference>
<dbReference type="InterPro" id="IPR004192">
    <property type="entry name" value="Rieske_TM"/>
</dbReference>
<dbReference type="InterPro" id="IPR017946">
    <property type="entry name" value="PLC-like_Pdiesterase_TIM-brl"/>
</dbReference>
<feature type="region of interest" description="Disordered" evidence="13">
    <location>
        <begin position="28"/>
        <end position="54"/>
    </location>
</feature>
<feature type="domain" description="Rieske" evidence="14">
    <location>
        <begin position="190"/>
        <end position="259"/>
    </location>
</feature>
<keyword evidence="10" id="KW-1015">Disulfide bond</keyword>
<dbReference type="SUPFAM" id="SSF81502">
    <property type="entry name" value="ISP transmembrane anchor"/>
    <property type="match status" value="1"/>
</dbReference>
<dbReference type="Gene3D" id="3.20.20.190">
    <property type="entry name" value="Phosphatidylinositol (PI) phosphodiesterase"/>
    <property type="match status" value="1"/>
</dbReference>
<keyword evidence="6" id="KW-1133">Transmembrane helix</keyword>
<keyword evidence="3" id="KW-0812">Transmembrane</keyword>
<dbReference type="Pfam" id="PF00355">
    <property type="entry name" value="Rieske"/>
    <property type="match status" value="1"/>
</dbReference>
<evidence type="ECO:0000313" key="17">
    <source>
        <dbReference type="Proteomes" id="UP000308199"/>
    </source>
</evidence>
<name>A0A4S4L1N3_9AGAM</name>
<dbReference type="Proteomes" id="UP000308199">
    <property type="component" value="Unassembled WGS sequence"/>
</dbReference>
<feature type="domain" description="GP-PDE" evidence="15">
    <location>
        <begin position="338"/>
        <end position="653"/>
    </location>
</feature>
<evidence type="ECO:0000256" key="3">
    <source>
        <dbReference type="ARBA" id="ARBA00022692"/>
    </source>
</evidence>
<protein>
    <recommendedName>
        <fullName evidence="12">Cytochrome b-c1 complex subunit Rieske, mitochondrial</fullName>
    </recommendedName>
</protein>
<keyword evidence="8" id="KW-0411">Iron-sulfur</keyword>
<evidence type="ECO:0000259" key="15">
    <source>
        <dbReference type="PROSITE" id="PS51704"/>
    </source>
</evidence>
<dbReference type="InterPro" id="IPR017941">
    <property type="entry name" value="Rieske_2Fe-2S"/>
</dbReference>
<keyword evidence="9" id="KW-0472">Membrane</keyword>
<evidence type="ECO:0000256" key="5">
    <source>
        <dbReference type="ARBA" id="ARBA00022723"/>
    </source>
</evidence>
<dbReference type="GO" id="GO:0051537">
    <property type="term" value="F:2 iron, 2 sulfur cluster binding"/>
    <property type="evidence" value="ECO:0007669"/>
    <property type="project" value="UniProtKB-KW"/>
</dbReference>
<evidence type="ECO:0000256" key="12">
    <source>
        <dbReference type="ARBA" id="ARBA00072517"/>
    </source>
</evidence>
<dbReference type="Pfam" id="PF02921">
    <property type="entry name" value="UCR_TM"/>
    <property type="match status" value="1"/>
</dbReference>
<dbReference type="EMBL" id="SGPK01000284">
    <property type="protein sequence ID" value="THH05134.1"/>
    <property type="molecule type" value="Genomic_DNA"/>
</dbReference>
<evidence type="ECO:0000256" key="8">
    <source>
        <dbReference type="ARBA" id="ARBA00023014"/>
    </source>
</evidence>
<evidence type="ECO:0000256" key="11">
    <source>
        <dbReference type="ARBA" id="ARBA00034078"/>
    </source>
</evidence>
<dbReference type="InterPro" id="IPR005805">
    <property type="entry name" value="Rieske_Fe-S_prot_C"/>
</dbReference>
<proteinExistence type="inferred from homology"/>
<dbReference type="Gene3D" id="1.20.5.270">
    <property type="entry name" value="Ubiquinol cytochrome reductase, transmembrane domain"/>
    <property type="match status" value="1"/>
</dbReference>
<evidence type="ECO:0000256" key="1">
    <source>
        <dbReference type="ARBA" id="ARBA00004167"/>
    </source>
</evidence>
<dbReference type="GO" id="GO:0006629">
    <property type="term" value="P:lipid metabolic process"/>
    <property type="evidence" value="ECO:0007669"/>
    <property type="project" value="InterPro"/>
</dbReference>
<evidence type="ECO:0000256" key="10">
    <source>
        <dbReference type="ARBA" id="ARBA00023157"/>
    </source>
</evidence>
<gene>
    <name evidence="16" type="ORF">EW145_g5014</name>
</gene>
<feature type="compositionally biased region" description="Basic and acidic residues" evidence="13">
    <location>
        <begin position="37"/>
        <end position="52"/>
    </location>
</feature>
<dbReference type="PRINTS" id="PR00162">
    <property type="entry name" value="RIESKE"/>
</dbReference>
<dbReference type="Gene3D" id="2.102.10.10">
    <property type="entry name" value="Rieske [2Fe-2S] iron-sulphur domain"/>
    <property type="match status" value="1"/>
</dbReference>
<comment type="caution">
    <text evidence="16">The sequence shown here is derived from an EMBL/GenBank/DDBJ whole genome shotgun (WGS) entry which is preliminary data.</text>
</comment>
<evidence type="ECO:0000256" key="2">
    <source>
        <dbReference type="ARBA" id="ARBA00010651"/>
    </source>
</evidence>
<dbReference type="InterPro" id="IPR014349">
    <property type="entry name" value="Rieske_Fe-S_prot"/>
</dbReference>
<evidence type="ECO:0000256" key="4">
    <source>
        <dbReference type="ARBA" id="ARBA00022714"/>
    </source>
</evidence>
<dbReference type="AlphaFoldDB" id="A0A4S4L1N3"/>
<comment type="similarity">
    <text evidence="2">Belongs to the Rieske iron-sulfur protein family.</text>
</comment>
<evidence type="ECO:0000256" key="9">
    <source>
        <dbReference type="ARBA" id="ARBA00023136"/>
    </source>
</evidence>
<dbReference type="PROSITE" id="PS51296">
    <property type="entry name" value="RIESKE"/>
    <property type="match status" value="1"/>
</dbReference>
<comment type="cofactor">
    <cofactor evidence="11">
        <name>[2Fe-2S] cluster</name>
        <dbReference type="ChEBI" id="CHEBI:190135"/>
    </cofactor>
</comment>
<dbReference type="FunFam" id="2.102.10.10:FF:000001">
    <property type="entry name" value="Cytochrome b-c1 complex subunit Rieske, mitochondrial"/>
    <property type="match status" value="1"/>
</dbReference>
<dbReference type="Pfam" id="PF03009">
    <property type="entry name" value="GDPD"/>
    <property type="match status" value="1"/>
</dbReference>
<dbReference type="GO" id="GO:0016020">
    <property type="term" value="C:membrane"/>
    <property type="evidence" value="ECO:0007669"/>
    <property type="project" value="UniProtKB-SubCell"/>
</dbReference>
<sequence length="685" mass="75578">MASLRPIKKAIILPPTVRTLPSGVPYAHHISFTSRPPSDRHGHGHGPAERSDVAPAWALRPSRTPSGLVAKTFTTVSPTGSFTPRLLHTSTRAQDAPSVPDFSHYEANPETNRTLSYFMVGGLGVLSASVAKSSVTEFLGTMAASADVLALAKVEWRGKPVFVRHRTHDEIEEARREDWKALRDPESDETRAKKPEWLVMLGICTHLGCVPIGESGDYGGWFCPCHGSHYDISGRVRKGPAPLNLEVPQYEFNEAEGKLVIGLHSSASSVPHLSVLQSLMSSLLEYVTLLLSATGIVAPPAQDVLVPRPLARGKYFDVQTGTQRRAREYSREHPAKLCMVNSFIPSTAIDSAYLLLFTSRGLIDGATTLELDNGITEDGVVVVWHDEEIVPQKCRDTKPAFPGDPDYPYVGKFIANITLAQLRTLDCGSSRQNDYLVSSALQLTYPGTRISTLQEVFDFVDCADPEHKVLWNIESKIDPRFENRTKGVREFVESQHEVFVKSRYKKSITYQSFDWRTLAEMREFDPSVVISALIDDETAYHPTDPSLPSPWLAGLNLSAFPGPSFGEKAAQAAHALGASILSPSAESFQTPSPDPDVDGYLAFASKEMVREAARLGLRVVVWTVNRLNIVEQVTDWGIDGIITDYPSIVRRWAKQQGLPVAPKYPKQRVLACLEKHTALQQEFST</sequence>
<keyword evidence="17" id="KW-1185">Reference proteome</keyword>
<dbReference type="NCBIfam" id="TIGR01416">
    <property type="entry name" value="Rieske_proteo"/>
    <property type="match status" value="1"/>
</dbReference>
<dbReference type="SUPFAM" id="SSF50022">
    <property type="entry name" value="ISP domain"/>
    <property type="match status" value="1"/>
</dbReference>
<organism evidence="16 17">
    <name type="scientific">Phellinidium pouzarii</name>
    <dbReference type="NCBI Taxonomy" id="167371"/>
    <lineage>
        <taxon>Eukaryota</taxon>
        <taxon>Fungi</taxon>
        <taxon>Dikarya</taxon>
        <taxon>Basidiomycota</taxon>
        <taxon>Agaricomycotina</taxon>
        <taxon>Agaricomycetes</taxon>
        <taxon>Hymenochaetales</taxon>
        <taxon>Hymenochaetaceae</taxon>
        <taxon>Phellinidium</taxon>
    </lineage>
</organism>
<evidence type="ECO:0000256" key="6">
    <source>
        <dbReference type="ARBA" id="ARBA00022989"/>
    </source>
</evidence>
<evidence type="ECO:0000256" key="13">
    <source>
        <dbReference type="SAM" id="MobiDB-lite"/>
    </source>
</evidence>
<reference evidence="16 17" key="1">
    <citation type="submission" date="2019-02" db="EMBL/GenBank/DDBJ databases">
        <title>Genome sequencing of the rare red list fungi Phellinidium pouzarii.</title>
        <authorList>
            <person name="Buettner E."/>
            <person name="Kellner H."/>
        </authorList>
    </citation>
    <scope>NUCLEOTIDE SEQUENCE [LARGE SCALE GENOMIC DNA]</scope>
    <source>
        <strain evidence="16 17">DSM 108285</strain>
    </source>
</reference>
<dbReference type="InterPro" id="IPR036922">
    <property type="entry name" value="Rieske_2Fe-2S_sf"/>
</dbReference>
<dbReference type="PANTHER" id="PTHR10134">
    <property type="entry name" value="CYTOCHROME B-C1 COMPLEX SUBUNIT RIESKE, MITOCHONDRIAL"/>
    <property type="match status" value="1"/>
</dbReference>
<dbReference type="PROSITE" id="PS51704">
    <property type="entry name" value="GP_PDE"/>
    <property type="match status" value="1"/>
</dbReference>